<feature type="region of interest" description="Disordered" evidence="2">
    <location>
        <begin position="543"/>
        <end position="580"/>
    </location>
</feature>
<feature type="region of interest" description="Disordered" evidence="2">
    <location>
        <begin position="457"/>
        <end position="489"/>
    </location>
</feature>
<dbReference type="Proteomes" id="UP000291343">
    <property type="component" value="Unassembled WGS sequence"/>
</dbReference>
<feature type="region of interest" description="Disordered" evidence="2">
    <location>
        <begin position="211"/>
        <end position="230"/>
    </location>
</feature>
<feature type="coiled-coil region" evidence="1">
    <location>
        <begin position="367"/>
        <end position="394"/>
    </location>
</feature>
<keyword evidence="4" id="KW-1185">Reference proteome</keyword>
<dbReference type="OrthoDB" id="6381867at2759"/>
<feature type="compositionally biased region" description="Basic and acidic residues" evidence="2">
    <location>
        <begin position="290"/>
        <end position="307"/>
    </location>
</feature>
<dbReference type="PANTHER" id="PTHR37970:SF1">
    <property type="entry name" value="SERINE-RICH ADHESIN FOR PLATELETS"/>
    <property type="match status" value="1"/>
</dbReference>
<evidence type="ECO:0000256" key="2">
    <source>
        <dbReference type="SAM" id="MobiDB-lite"/>
    </source>
</evidence>
<feature type="compositionally biased region" description="Polar residues" evidence="2">
    <location>
        <begin position="609"/>
        <end position="628"/>
    </location>
</feature>
<dbReference type="EMBL" id="QKKF02010000">
    <property type="protein sequence ID" value="RZF44961.1"/>
    <property type="molecule type" value="Genomic_DNA"/>
</dbReference>
<feature type="compositionally biased region" description="Basic and acidic residues" evidence="2">
    <location>
        <begin position="543"/>
        <end position="557"/>
    </location>
</feature>
<feature type="region of interest" description="Disordered" evidence="2">
    <location>
        <begin position="745"/>
        <end position="771"/>
    </location>
</feature>
<feature type="compositionally biased region" description="Polar residues" evidence="2">
    <location>
        <begin position="683"/>
        <end position="703"/>
    </location>
</feature>
<organism evidence="3 4">
    <name type="scientific">Laodelphax striatellus</name>
    <name type="common">Small brown planthopper</name>
    <name type="synonym">Delphax striatella</name>
    <dbReference type="NCBI Taxonomy" id="195883"/>
    <lineage>
        <taxon>Eukaryota</taxon>
        <taxon>Metazoa</taxon>
        <taxon>Ecdysozoa</taxon>
        <taxon>Arthropoda</taxon>
        <taxon>Hexapoda</taxon>
        <taxon>Insecta</taxon>
        <taxon>Pterygota</taxon>
        <taxon>Neoptera</taxon>
        <taxon>Paraneoptera</taxon>
        <taxon>Hemiptera</taxon>
        <taxon>Auchenorrhyncha</taxon>
        <taxon>Fulgoroidea</taxon>
        <taxon>Delphacidae</taxon>
        <taxon>Criomorphinae</taxon>
        <taxon>Laodelphax</taxon>
    </lineage>
</organism>
<feature type="compositionally biased region" description="Pro residues" evidence="2">
    <location>
        <begin position="565"/>
        <end position="576"/>
    </location>
</feature>
<evidence type="ECO:0000256" key="1">
    <source>
        <dbReference type="SAM" id="Coils"/>
    </source>
</evidence>
<comment type="caution">
    <text evidence="3">The sequence shown here is derived from an EMBL/GenBank/DDBJ whole genome shotgun (WGS) entry which is preliminary data.</text>
</comment>
<feature type="compositionally biased region" description="Polar residues" evidence="2">
    <location>
        <begin position="211"/>
        <end position="229"/>
    </location>
</feature>
<feature type="region of interest" description="Disordered" evidence="2">
    <location>
        <begin position="885"/>
        <end position="927"/>
    </location>
</feature>
<gene>
    <name evidence="3" type="ORF">LSTR_LSTR001922</name>
</gene>
<feature type="compositionally biased region" description="Basic and acidic residues" evidence="2">
    <location>
        <begin position="672"/>
        <end position="682"/>
    </location>
</feature>
<dbReference type="PANTHER" id="PTHR37970">
    <property type="entry name" value="PROTEIN CBG08587"/>
    <property type="match status" value="1"/>
</dbReference>
<keyword evidence="1" id="KW-0175">Coiled coil</keyword>
<name>A0A482XI21_LAOST</name>
<protein>
    <submittedName>
        <fullName evidence="3">Uncharacterized protein</fullName>
    </submittedName>
</protein>
<feature type="compositionally biased region" description="Basic and acidic residues" evidence="2">
    <location>
        <begin position="745"/>
        <end position="756"/>
    </location>
</feature>
<feature type="region of interest" description="Disordered" evidence="2">
    <location>
        <begin position="607"/>
        <end position="703"/>
    </location>
</feature>
<dbReference type="FunCoup" id="A0A482XI21">
    <property type="interactions" value="23"/>
</dbReference>
<accession>A0A482XI21</accession>
<evidence type="ECO:0000313" key="4">
    <source>
        <dbReference type="Proteomes" id="UP000291343"/>
    </source>
</evidence>
<feature type="compositionally biased region" description="Polar residues" evidence="2">
    <location>
        <begin position="913"/>
        <end position="925"/>
    </location>
</feature>
<feature type="compositionally biased region" description="Basic and acidic residues" evidence="2">
    <location>
        <begin position="461"/>
        <end position="473"/>
    </location>
</feature>
<feature type="region of interest" description="Disordered" evidence="2">
    <location>
        <begin position="288"/>
        <end position="307"/>
    </location>
</feature>
<evidence type="ECO:0000313" key="3">
    <source>
        <dbReference type="EMBL" id="RZF44961.1"/>
    </source>
</evidence>
<sequence>MSQQLGGGAGSLCPRFSQNAWKKDLCSHCFKSKEEHSEEAKQSRGRFMTLYAIRTPTTPDKPPQSILKTDKSKKSSSLNVKFPEEESKVIGYGGEEFSDDEEVFEFEPDPVSTETDHSADNAEDDKDLQRLTKSNTEFNSISANLNDNADPAKKPQPQKPLMLGQIDSNKNAQSPPLLVSIKPFGSSIETNINASRKSHLNKLLDDGSTSKNTLNDAQNGNSIAVSNINGEPLKKEEVKTESSLNSNKTDTITDRITDDDKLTKTVDTPKTDSINILKSITNHIQISPVKDTDGSDKTLTEDEDSKNKVVNEENEKVNIKIALENPVPTNENRKTQITRGSVLTKNHEQVKTKRFQSPGITLKLDDISSSNKESSRLNETKENLNENLSKFNTNKTLEVSVQQKNYKNITEDSRQLSDSKTIDPKEQSGFDYISAIATLKNELMLKKIDQVLTSRPSSFAEADKVEKTRDQVLTRRPSSSVEADKVEKTRGVGVGGKEETVNEVSIVNGVGSTFKDIIEKERVIVDDKDVTLQVMKILDSEGLSREMAGEPDGRADSDDLNEMPPALPLTPPPIAEPHPRTSFLHTFSKEKPKIPAKPRVPELVASAVNKDTPSDQKPTPATPTTTFIDLNLDPSKNMKRQAPKPPPVSPTDTPTGLFQRNPSISTNPDSPVVKEREKRERANSCSPLPTPETSPRRTLSLSHDSLAGNIVEKQSYSTPEKICTKRGNKVRLTLRKILRLGSRDEDGMRVEDDHHQTPPALKPRPEIIHPLDLNKSAVQVLRNERIPTTPQPKDPTNNGSGGEMASSPPRSHGFMLTGRPSKPPPPPRSQSLDMGVRGPLPVRPPPPKTADLAKATAAAAAAQVSSEVTCVDGVYANLGEARMDVMPEKPQRAGSIRDSARNTSSKPDEVTSEKTNSGELSSGDSDNVYESIVPECDLPPERSLSLTIPYCGSETESDIYYPYTFSSSEESPEDDNDGEGWRLHGTRKGRSIVHSSLEENYGAVIVANHEALSQLLEQANNKFPTIPSSLRALRNSSNLRWTDFKLEDSCDAETIGSRIFYGAQWGDSSVTVCVNSGQARLPLAMGVIAEFNDVVPSNFVKGCGSAGDLTQVLVSVLLRQSISQLERYKWPSGSPQEVRKEAALVAVQLINCVKALQARGTEDADVGEFLLCREHKFNSLKVCLLPYDLPEAKNKSNGRVSLCQCVLNALGSLPMPSVISNLLTCLLKEEHATSLSQAKAVLEFWLWGPGDIPLTSDRQTSLQRWLDLERANVLQSLVVAMPSPPRPRFSNASDLCHLSFLVHTSAKVIAEASALFDLHGNETSGV</sequence>
<feature type="region of interest" description="Disordered" evidence="2">
    <location>
        <begin position="783"/>
        <end position="851"/>
    </location>
</feature>
<proteinExistence type="predicted"/>
<feature type="compositionally biased region" description="Polar residues" evidence="2">
    <location>
        <begin position="656"/>
        <end position="669"/>
    </location>
</feature>
<reference evidence="3 4" key="1">
    <citation type="journal article" date="2017" name="Gigascience">
        <title>Genome sequence of the small brown planthopper, Laodelphax striatellus.</title>
        <authorList>
            <person name="Zhu J."/>
            <person name="Jiang F."/>
            <person name="Wang X."/>
            <person name="Yang P."/>
            <person name="Bao Y."/>
            <person name="Zhao W."/>
            <person name="Wang W."/>
            <person name="Lu H."/>
            <person name="Wang Q."/>
            <person name="Cui N."/>
            <person name="Li J."/>
            <person name="Chen X."/>
            <person name="Luo L."/>
            <person name="Yu J."/>
            <person name="Kang L."/>
            <person name="Cui F."/>
        </authorList>
    </citation>
    <scope>NUCLEOTIDE SEQUENCE [LARGE SCALE GENOMIC DNA]</scope>
    <source>
        <strain evidence="3">Lst14</strain>
    </source>
</reference>
<feature type="compositionally biased region" description="Polar residues" evidence="2">
    <location>
        <begin position="131"/>
        <end position="147"/>
    </location>
</feature>
<feature type="compositionally biased region" description="Acidic residues" evidence="2">
    <location>
        <begin position="96"/>
        <end position="108"/>
    </location>
</feature>
<dbReference type="InParanoid" id="A0A482XI21"/>
<feature type="region of interest" description="Disordered" evidence="2">
    <location>
        <begin position="54"/>
        <end position="170"/>
    </location>
</feature>